<keyword evidence="1" id="KW-0175">Coiled coil</keyword>
<dbReference type="AlphaFoldDB" id="A0A7C4NR18"/>
<dbReference type="Gene3D" id="1.10.10.10">
    <property type="entry name" value="Winged helix-like DNA-binding domain superfamily/Winged helix DNA-binding domain"/>
    <property type="match status" value="1"/>
</dbReference>
<dbReference type="EMBL" id="DTBE01000080">
    <property type="protein sequence ID" value="HGQ59700.1"/>
    <property type="molecule type" value="Genomic_DNA"/>
</dbReference>
<proteinExistence type="predicted"/>
<sequence length="259" mass="29682">MSLAIGGSNNLFIRFFNIFKQPKDPFTKSVNEALLMLDKMINHIEATKKSLESKHEEHERRAKIFASEGKRDYEEIFLEESKHISGLINMFSKVQHDLLRVKYRLETITIVEEPMKVLPRVLEELEAIRPDLERVAPNLMTLLLELERKVTNIMSTSKVESKFTNSINEVKDKVILSIPPLPPEDVKIDNKVVSVVKEPGINLKTTNIEQVKKILLNEIRRTGGVIVVNDVVRKYGLSREAILMALNKLEEEGIIKSKN</sequence>
<name>A0A7C4NR18_STAMA</name>
<feature type="coiled-coil region" evidence="1">
    <location>
        <begin position="41"/>
        <end position="68"/>
    </location>
</feature>
<accession>A0A7C4NR18</accession>
<evidence type="ECO:0000313" key="2">
    <source>
        <dbReference type="EMBL" id="HGQ59700.1"/>
    </source>
</evidence>
<evidence type="ECO:0000313" key="3">
    <source>
        <dbReference type="EMBL" id="HGQ74053.1"/>
    </source>
</evidence>
<protein>
    <submittedName>
        <fullName evidence="3">Uncharacterized protein</fullName>
    </submittedName>
</protein>
<organism evidence="3">
    <name type="scientific">Staphylothermus marinus</name>
    <dbReference type="NCBI Taxonomy" id="2280"/>
    <lineage>
        <taxon>Archaea</taxon>
        <taxon>Thermoproteota</taxon>
        <taxon>Thermoprotei</taxon>
        <taxon>Desulfurococcales</taxon>
        <taxon>Desulfurococcaceae</taxon>
        <taxon>Staphylothermus</taxon>
    </lineage>
</organism>
<comment type="caution">
    <text evidence="3">The sequence shown here is derived from an EMBL/GenBank/DDBJ whole genome shotgun (WGS) entry which is preliminary data.</text>
</comment>
<dbReference type="InterPro" id="IPR036388">
    <property type="entry name" value="WH-like_DNA-bd_sf"/>
</dbReference>
<evidence type="ECO:0000256" key="1">
    <source>
        <dbReference type="SAM" id="Coils"/>
    </source>
</evidence>
<dbReference type="InterPro" id="IPR036390">
    <property type="entry name" value="WH_DNA-bd_sf"/>
</dbReference>
<reference evidence="3" key="1">
    <citation type="journal article" date="2020" name="mSystems">
        <title>Genome- and Community-Level Interaction Insights into Carbon Utilization and Element Cycling Functions of Hydrothermarchaeota in Hydrothermal Sediment.</title>
        <authorList>
            <person name="Zhou Z."/>
            <person name="Liu Y."/>
            <person name="Xu W."/>
            <person name="Pan J."/>
            <person name="Luo Z.H."/>
            <person name="Li M."/>
        </authorList>
    </citation>
    <scope>NUCLEOTIDE SEQUENCE [LARGE SCALE GENOMIC DNA]</scope>
    <source>
        <strain evidence="2">SpSt-638</strain>
        <strain evidence="3">SpSt-648</strain>
    </source>
</reference>
<gene>
    <name evidence="2" type="ORF">ENU09_03185</name>
    <name evidence="3" type="ORF">ENU20_03130</name>
</gene>
<dbReference type="SUPFAM" id="SSF46785">
    <property type="entry name" value="Winged helix' DNA-binding domain"/>
    <property type="match status" value="1"/>
</dbReference>
<dbReference type="EMBL" id="DTBP01000020">
    <property type="protein sequence ID" value="HGQ74053.1"/>
    <property type="molecule type" value="Genomic_DNA"/>
</dbReference>